<evidence type="ECO:0000313" key="2">
    <source>
        <dbReference type="EMBL" id="ETK94243.1"/>
    </source>
</evidence>
<dbReference type="Proteomes" id="UP000053236">
    <property type="component" value="Unassembled WGS sequence"/>
</dbReference>
<proteinExistence type="predicted"/>
<name>W2HG58_PHYNI</name>
<protein>
    <submittedName>
        <fullName evidence="2">Uncharacterized protein</fullName>
    </submittedName>
</protein>
<accession>W2HG58</accession>
<sequence>HGKSGKEAVERKNAVNTKVRSKVLELLSMFIEPVDNTETPPVSSVARLSRLEGEFASKPVRLPTVTHRDRQAEEELDRWLEDPVGVERSSDSTPRESVRRVSGNMVKAQRTTLADHNIDMCSFLIRNRDFVNLLQCEEIPKGRHHLHTIQLCPSVGP</sequence>
<feature type="non-terminal residue" evidence="2">
    <location>
        <position position="1"/>
    </location>
</feature>
<gene>
    <name evidence="2" type="ORF">L915_02660</name>
</gene>
<dbReference type="AlphaFoldDB" id="W2HG58"/>
<feature type="compositionally biased region" description="Basic and acidic residues" evidence="1">
    <location>
        <begin position="88"/>
        <end position="98"/>
    </location>
</feature>
<evidence type="ECO:0000256" key="1">
    <source>
        <dbReference type="SAM" id="MobiDB-lite"/>
    </source>
</evidence>
<organism evidence="2">
    <name type="scientific">Phytophthora nicotianae</name>
    <name type="common">Potato buckeye rot agent</name>
    <name type="synonym">Phytophthora parasitica</name>
    <dbReference type="NCBI Taxonomy" id="4792"/>
    <lineage>
        <taxon>Eukaryota</taxon>
        <taxon>Sar</taxon>
        <taxon>Stramenopiles</taxon>
        <taxon>Oomycota</taxon>
        <taxon>Peronosporomycetes</taxon>
        <taxon>Peronosporales</taxon>
        <taxon>Peronosporaceae</taxon>
        <taxon>Phytophthora</taxon>
    </lineage>
</organism>
<feature type="region of interest" description="Disordered" evidence="1">
    <location>
        <begin position="62"/>
        <end position="98"/>
    </location>
</feature>
<feature type="compositionally biased region" description="Basic and acidic residues" evidence="1">
    <location>
        <begin position="66"/>
        <end position="81"/>
    </location>
</feature>
<reference evidence="2" key="1">
    <citation type="submission" date="2013-11" db="EMBL/GenBank/DDBJ databases">
        <title>The Genome Sequence of Phytophthora parasitica CJ02B3.</title>
        <authorList>
            <consortium name="The Broad Institute Genomics Platform"/>
            <person name="Russ C."/>
            <person name="Tyler B."/>
            <person name="Panabieres F."/>
            <person name="Shan W."/>
            <person name="Tripathy S."/>
            <person name="Grunwald N."/>
            <person name="Machado M."/>
            <person name="Johnson C.S."/>
            <person name="Arredondo F."/>
            <person name="Hong C."/>
            <person name="Coffey M."/>
            <person name="Young S.K."/>
            <person name="Zeng Q."/>
            <person name="Gargeya S."/>
            <person name="Fitzgerald M."/>
            <person name="Abouelleil A."/>
            <person name="Alvarado L."/>
            <person name="Chapman S.B."/>
            <person name="Gainer-Dewar J."/>
            <person name="Goldberg J."/>
            <person name="Griggs A."/>
            <person name="Gujja S."/>
            <person name="Hansen M."/>
            <person name="Howarth C."/>
            <person name="Imamovic A."/>
            <person name="Ireland A."/>
            <person name="Larimer J."/>
            <person name="McCowan C."/>
            <person name="Murphy C."/>
            <person name="Pearson M."/>
            <person name="Poon T.W."/>
            <person name="Priest M."/>
            <person name="Roberts A."/>
            <person name="Saif S."/>
            <person name="Shea T."/>
            <person name="Sykes S."/>
            <person name="Wortman J."/>
            <person name="Nusbaum C."/>
            <person name="Birren B."/>
        </authorList>
    </citation>
    <scope>NUCLEOTIDE SEQUENCE [LARGE SCALE GENOMIC DNA]</scope>
    <source>
        <strain evidence="2">CJ02B3</strain>
    </source>
</reference>
<dbReference type="EMBL" id="KI684652">
    <property type="protein sequence ID" value="ETK94243.1"/>
    <property type="molecule type" value="Genomic_DNA"/>
</dbReference>